<dbReference type="PANTHER" id="PTHR12806">
    <property type="entry name" value="EAP30 SUBUNIT OF ELL COMPLEX"/>
    <property type="match status" value="1"/>
</dbReference>
<gene>
    <name evidence="10" type="ORF">K504DRAFT_464393</name>
</gene>
<evidence type="ECO:0000256" key="5">
    <source>
        <dbReference type="ARBA" id="ARBA00022490"/>
    </source>
</evidence>
<dbReference type="InterPro" id="IPR040608">
    <property type="entry name" value="Snf8/Vps36"/>
</dbReference>
<evidence type="ECO:0000313" key="10">
    <source>
        <dbReference type="EMBL" id="KAF2712305.1"/>
    </source>
</evidence>
<sequence length="264" mass="28599">MDRTRRTPGLSSFSTSRLSSSAYTTHGASLRNAHSSSLQTQLSVFQSLLHNFALTHSKDIRANPAFRAEFARMCSAIGVDFLASSHTNQASDKDKGGNNIWAQLLGGTVNDFYFNLGVLIVETCRATRAENGGLISVDEVRTRISKGQSHLIGSSLTVSDDDIHRAVESLSPLGSCFSILKIGHRSLIRSVPKELNTDQSTVLEAIQVLGYVTISMLQLNLGWERPRAHAVTEDLMADSLVWVDCQAGENEYWSPASISAGTGG</sequence>
<dbReference type="GO" id="GO:0000814">
    <property type="term" value="C:ESCRT II complex"/>
    <property type="evidence" value="ECO:0007669"/>
    <property type="project" value="UniProtKB-UniRule"/>
</dbReference>
<comment type="function">
    <text evidence="9">Component of the endosomal sorting complex required for transport II (ESCRT-II), which is required for multivesicular body (MVB) formation and sorting of endosomal cargo proteins into MVBs.</text>
</comment>
<dbReference type="SUPFAM" id="SSF46785">
    <property type="entry name" value="Winged helix' DNA-binding domain"/>
    <property type="match status" value="2"/>
</dbReference>
<dbReference type="GO" id="GO:0043328">
    <property type="term" value="P:protein transport to vacuole involved in ubiquitin-dependent protein catabolic process via the multivesicular body sorting pathway"/>
    <property type="evidence" value="ECO:0007669"/>
    <property type="project" value="TreeGrafter"/>
</dbReference>
<evidence type="ECO:0000256" key="1">
    <source>
        <dbReference type="ARBA" id="ARBA00004481"/>
    </source>
</evidence>
<organism evidence="10 11">
    <name type="scientific">Pleomassaria siparia CBS 279.74</name>
    <dbReference type="NCBI Taxonomy" id="1314801"/>
    <lineage>
        <taxon>Eukaryota</taxon>
        <taxon>Fungi</taxon>
        <taxon>Dikarya</taxon>
        <taxon>Ascomycota</taxon>
        <taxon>Pezizomycotina</taxon>
        <taxon>Dothideomycetes</taxon>
        <taxon>Pleosporomycetidae</taxon>
        <taxon>Pleosporales</taxon>
        <taxon>Pleomassariaceae</taxon>
        <taxon>Pleomassaria</taxon>
    </lineage>
</organism>
<keyword evidence="5" id="KW-0963">Cytoplasm</keyword>
<evidence type="ECO:0000313" key="11">
    <source>
        <dbReference type="Proteomes" id="UP000799428"/>
    </source>
</evidence>
<dbReference type="Pfam" id="PF04157">
    <property type="entry name" value="EAP30"/>
    <property type="match status" value="1"/>
</dbReference>
<dbReference type="Gene3D" id="6.10.140.180">
    <property type="match status" value="1"/>
</dbReference>
<protein>
    <recommendedName>
        <fullName evidence="9">Vacuolar-sorting protein SNF8</fullName>
    </recommendedName>
</protein>
<dbReference type="OrthoDB" id="283883at2759"/>
<evidence type="ECO:0000256" key="9">
    <source>
        <dbReference type="PIRNR" id="PIRNR017215"/>
    </source>
</evidence>
<accession>A0A6G1KID2</accession>
<keyword evidence="4 9" id="KW-0813">Transport</keyword>
<keyword evidence="7 9" id="KW-0653">Protein transport</keyword>
<name>A0A6G1KID2_9PLEO</name>
<comment type="subcellular location">
    <subcellularLocation>
        <location evidence="2">Cytoplasm</location>
    </subcellularLocation>
    <subcellularLocation>
        <location evidence="1">Endosome membrane</location>
        <topology evidence="1">Peripheral membrane protein</topology>
    </subcellularLocation>
</comment>
<dbReference type="FunFam" id="1.10.10.10:FF:000397">
    <property type="entry name" value="Vacuolar-sorting protein SNF8"/>
    <property type="match status" value="1"/>
</dbReference>
<evidence type="ECO:0000256" key="3">
    <source>
        <dbReference type="ARBA" id="ARBA00009834"/>
    </source>
</evidence>
<dbReference type="PIRSF" id="PIRSF017215">
    <property type="entry name" value="ESCRT2_Vps22"/>
    <property type="match status" value="1"/>
</dbReference>
<dbReference type="InterPro" id="IPR036388">
    <property type="entry name" value="WH-like_DNA-bd_sf"/>
</dbReference>
<keyword evidence="11" id="KW-1185">Reference proteome</keyword>
<evidence type="ECO:0000256" key="8">
    <source>
        <dbReference type="ARBA" id="ARBA00023136"/>
    </source>
</evidence>
<dbReference type="InterPro" id="IPR036390">
    <property type="entry name" value="WH_DNA-bd_sf"/>
</dbReference>
<evidence type="ECO:0000256" key="2">
    <source>
        <dbReference type="ARBA" id="ARBA00004496"/>
    </source>
</evidence>
<dbReference type="Gene3D" id="1.10.10.10">
    <property type="entry name" value="Winged helix-like DNA-binding domain superfamily/Winged helix DNA-binding domain"/>
    <property type="match status" value="2"/>
</dbReference>
<dbReference type="FunFam" id="1.10.10.10:FF:000085">
    <property type="entry name" value="Vacuolar-sorting protein SNF8"/>
    <property type="match status" value="1"/>
</dbReference>
<dbReference type="Proteomes" id="UP000799428">
    <property type="component" value="Unassembled WGS sequence"/>
</dbReference>
<proteinExistence type="inferred from homology"/>
<reference evidence="10" key="1">
    <citation type="journal article" date="2020" name="Stud. Mycol.">
        <title>101 Dothideomycetes genomes: a test case for predicting lifestyles and emergence of pathogens.</title>
        <authorList>
            <person name="Haridas S."/>
            <person name="Albert R."/>
            <person name="Binder M."/>
            <person name="Bloem J."/>
            <person name="Labutti K."/>
            <person name="Salamov A."/>
            <person name="Andreopoulos B."/>
            <person name="Baker S."/>
            <person name="Barry K."/>
            <person name="Bills G."/>
            <person name="Bluhm B."/>
            <person name="Cannon C."/>
            <person name="Castanera R."/>
            <person name="Culley D."/>
            <person name="Daum C."/>
            <person name="Ezra D."/>
            <person name="Gonzalez J."/>
            <person name="Henrissat B."/>
            <person name="Kuo A."/>
            <person name="Liang C."/>
            <person name="Lipzen A."/>
            <person name="Lutzoni F."/>
            <person name="Magnuson J."/>
            <person name="Mondo S."/>
            <person name="Nolan M."/>
            <person name="Ohm R."/>
            <person name="Pangilinan J."/>
            <person name="Park H.-J."/>
            <person name="Ramirez L."/>
            <person name="Alfaro M."/>
            <person name="Sun H."/>
            <person name="Tritt A."/>
            <person name="Yoshinaga Y."/>
            <person name="Zwiers L.-H."/>
            <person name="Turgeon B."/>
            <person name="Goodwin S."/>
            <person name="Spatafora J."/>
            <person name="Crous P."/>
            <person name="Grigoriev I."/>
        </authorList>
    </citation>
    <scope>NUCLEOTIDE SEQUENCE</scope>
    <source>
        <strain evidence="10">CBS 279.74</strain>
    </source>
</reference>
<evidence type="ECO:0000256" key="4">
    <source>
        <dbReference type="ARBA" id="ARBA00022448"/>
    </source>
</evidence>
<keyword evidence="6" id="KW-0967">Endosome</keyword>
<dbReference type="AlphaFoldDB" id="A0A6G1KID2"/>
<dbReference type="InterPro" id="IPR016689">
    <property type="entry name" value="ESCRT-2_cplx_Snf8"/>
</dbReference>
<keyword evidence="8" id="KW-0472">Membrane</keyword>
<dbReference type="EMBL" id="MU005766">
    <property type="protein sequence ID" value="KAF2712305.1"/>
    <property type="molecule type" value="Genomic_DNA"/>
</dbReference>
<dbReference type="PANTHER" id="PTHR12806:SF0">
    <property type="entry name" value="VACUOLAR-SORTING PROTEIN SNF8"/>
    <property type="match status" value="1"/>
</dbReference>
<comment type="subunit">
    <text evidence="9">Component of the endosomal sorting complex required for transport II (ESCRT-II).</text>
</comment>
<comment type="similarity">
    <text evidence="3 9">Belongs to the SNF8 family.</text>
</comment>
<evidence type="ECO:0000256" key="7">
    <source>
        <dbReference type="ARBA" id="ARBA00022927"/>
    </source>
</evidence>
<evidence type="ECO:0000256" key="6">
    <source>
        <dbReference type="ARBA" id="ARBA00022753"/>
    </source>
</evidence>